<dbReference type="PANTHER" id="PTHR11516">
    <property type="entry name" value="PYRUVATE DEHYDROGENASE E1 COMPONENT, ALPHA SUBUNIT BACTERIAL AND ORGANELLAR"/>
    <property type="match status" value="1"/>
</dbReference>
<feature type="domain" description="Dehydrogenase E1 component" evidence="4">
    <location>
        <begin position="19"/>
        <end position="296"/>
    </location>
</feature>
<dbReference type="SUPFAM" id="SSF52518">
    <property type="entry name" value="Thiamin diphosphate-binding fold (THDP-binding)"/>
    <property type="match status" value="1"/>
</dbReference>
<name>A0ABN2JY04_9ACTN</name>
<evidence type="ECO:0000259" key="4">
    <source>
        <dbReference type="Pfam" id="PF00676"/>
    </source>
</evidence>
<dbReference type="InterPro" id="IPR029061">
    <property type="entry name" value="THDP-binding"/>
</dbReference>
<gene>
    <name evidence="5" type="ORF">GCM10009681_12600</name>
</gene>
<dbReference type="Pfam" id="PF00676">
    <property type="entry name" value="E1_dh"/>
    <property type="match status" value="1"/>
</dbReference>
<evidence type="ECO:0000256" key="3">
    <source>
        <dbReference type="ARBA" id="ARBA00023052"/>
    </source>
</evidence>
<dbReference type="Gene3D" id="3.40.50.970">
    <property type="match status" value="1"/>
</dbReference>
<organism evidence="5 6">
    <name type="scientific">Luedemannella helvata</name>
    <dbReference type="NCBI Taxonomy" id="349315"/>
    <lineage>
        <taxon>Bacteria</taxon>
        <taxon>Bacillati</taxon>
        <taxon>Actinomycetota</taxon>
        <taxon>Actinomycetes</taxon>
        <taxon>Micromonosporales</taxon>
        <taxon>Micromonosporaceae</taxon>
        <taxon>Luedemannella</taxon>
    </lineage>
</organism>
<evidence type="ECO:0000313" key="6">
    <source>
        <dbReference type="Proteomes" id="UP001500655"/>
    </source>
</evidence>
<dbReference type="Proteomes" id="UP001500655">
    <property type="component" value="Unassembled WGS sequence"/>
</dbReference>
<dbReference type="InterPro" id="IPR001017">
    <property type="entry name" value="DH_E1"/>
</dbReference>
<comment type="caution">
    <text evidence="5">The sequence shown here is derived from an EMBL/GenBank/DDBJ whole genome shotgun (WGS) entry which is preliminary data.</text>
</comment>
<keyword evidence="2" id="KW-0560">Oxidoreductase</keyword>
<dbReference type="CDD" id="cd02000">
    <property type="entry name" value="TPP_E1_PDC_ADC_BCADC"/>
    <property type="match status" value="1"/>
</dbReference>
<dbReference type="EMBL" id="BAAALS010000004">
    <property type="protein sequence ID" value="GAA1743215.1"/>
    <property type="molecule type" value="Genomic_DNA"/>
</dbReference>
<dbReference type="PANTHER" id="PTHR11516:SF60">
    <property type="entry name" value="PYRUVATE DEHYDROGENASE E1 COMPONENT SUBUNIT ALPHA"/>
    <property type="match status" value="1"/>
</dbReference>
<dbReference type="InterPro" id="IPR050642">
    <property type="entry name" value="PDH_E1_Alpha_Subunit"/>
</dbReference>
<comment type="cofactor">
    <cofactor evidence="1">
        <name>thiamine diphosphate</name>
        <dbReference type="ChEBI" id="CHEBI:58937"/>
    </cofactor>
</comment>
<evidence type="ECO:0000256" key="2">
    <source>
        <dbReference type="ARBA" id="ARBA00023002"/>
    </source>
</evidence>
<accession>A0ABN2JY04</accession>
<evidence type="ECO:0000313" key="5">
    <source>
        <dbReference type="EMBL" id="GAA1743215.1"/>
    </source>
</evidence>
<dbReference type="RefSeq" id="WP_344077831.1">
    <property type="nucleotide sequence ID" value="NZ_BAAALS010000004.1"/>
</dbReference>
<evidence type="ECO:0000256" key="1">
    <source>
        <dbReference type="ARBA" id="ARBA00001964"/>
    </source>
</evidence>
<keyword evidence="6" id="KW-1185">Reference proteome</keyword>
<reference evidence="5 6" key="1">
    <citation type="journal article" date="2019" name="Int. J. Syst. Evol. Microbiol.">
        <title>The Global Catalogue of Microorganisms (GCM) 10K type strain sequencing project: providing services to taxonomists for standard genome sequencing and annotation.</title>
        <authorList>
            <consortium name="The Broad Institute Genomics Platform"/>
            <consortium name="The Broad Institute Genome Sequencing Center for Infectious Disease"/>
            <person name="Wu L."/>
            <person name="Ma J."/>
        </authorList>
    </citation>
    <scope>NUCLEOTIDE SEQUENCE [LARGE SCALE GENOMIC DNA]</scope>
    <source>
        <strain evidence="5 6">JCM 13249</strain>
    </source>
</reference>
<keyword evidence="3" id="KW-0786">Thiamine pyrophosphate</keyword>
<proteinExistence type="predicted"/>
<protein>
    <recommendedName>
        <fullName evidence="4">Dehydrogenase E1 component domain-containing protein</fullName>
    </recommendedName>
</protein>
<sequence>MTGSPAVAADPAALYRVVRLIRRFEERAIDLVRSGEIVGGIHPYIGQEAIAAGVCAALRPEDLITSTHRGHGHVLAKGADPARMMAELTGRSTGLNRGRGGSMHAADLSLGVLGANGIVGAGGAIAAGAAWAASRLGGDGPARVAVSFFGDGAVNQGVLLEAFNLAALWRVPVVFVCENNGYATTLTVADAVAGGVCDRATAFGIPAVSVDGMDPQTVLAAAAPLVEAARAGLGPQFLECHTYRFDAHHTWEHKARPRYRSEADVAEGRSRDPLDIQGARLSDADRLVIDNEVERVIADAVAFALGSPRPSPVDALEFLYASGFRPRPGVS</sequence>